<dbReference type="Proteomes" id="UP000029448">
    <property type="component" value="Unassembled WGS sequence"/>
</dbReference>
<accession>A0A094YP98</accession>
<dbReference type="PANTHER" id="PTHR48090">
    <property type="entry name" value="UNDECAPRENYL-PHOSPHATE 4-DEOXY-4-FORMAMIDO-L-ARABINOSE TRANSFERASE-RELATED"/>
    <property type="match status" value="1"/>
</dbReference>
<keyword evidence="5 7" id="KW-1133">Transmembrane helix</keyword>
<sequence>MPEGAELAETLTLIVPCYNEQPILLQSAHVLEKQLQALIKAGLVAQQSKILFVDDGSTDQTWAVIADLAARSSSFSGVKLSRNVGHQNALLAGLMAVQVGACITIDADLQDPVDVMNDMVAHYRGGCQVVYGIRQDRTSDTFFKRTTARFFYRFMTIMGVESIENHADYRLLGPKARKAVLSFTEENLYLRGIVPLVGFQTASVYYTRAPRVGGKSKYTLLRMVALALRGVTSFSVVPLRMIALLGVSVFLLGLLSMVWSVVDKLFFQPAVGWASLNAVICLIGGLQMLALGIVGEYIGCIYTEVKRRPRFFVEQTL</sequence>
<keyword evidence="10" id="KW-1185">Reference proteome</keyword>
<dbReference type="InterPro" id="IPR029044">
    <property type="entry name" value="Nucleotide-diphossugar_trans"/>
</dbReference>
<dbReference type="PATRIC" id="fig|104102.7.peg.2428"/>
<feature type="domain" description="Glycosyltransferase 2-like" evidence="8">
    <location>
        <begin position="13"/>
        <end position="153"/>
    </location>
</feature>
<feature type="transmembrane region" description="Helical" evidence="7">
    <location>
        <begin position="242"/>
        <end position="262"/>
    </location>
</feature>
<evidence type="ECO:0000256" key="7">
    <source>
        <dbReference type="SAM" id="Phobius"/>
    </source>
</evidence>
<evidence type="ECO:0000313" key="9">
    <source>
        <dbReference type="EMBL" id="KGB22444.1"/>
    </source>
</evidence>
<protein>
    <submittedName>
        <fullName evidence="9">Glycosyltransferase</fullName>
    </submittedName>
</protein>
<dbReference type="Pfam" id="PF00535">
    <property type="entry name" value="Glycos_transf_2"/>
    <property type="match status" value="1"/>
</dbReference>
<evidence type="ECO:0000259" key="8">
    <source>
        <dbReference type="Pfam" id="PF00535"/>
    </source>
</evidence>
<evidence type="ECO:0000256" key="2">
    <source>
        <dbReference type="ARBA" id="ARBA00022676"/>
    </source>
</evidence>
<evidence type="ECO:0000256" key="4">
    <source>
        <dbReference type="ARBA" id="ARBA00022692"/>
    </source>
</evidence>
<dbReference type="InterPro" id="IPR001173">
    <property type="entry name" value="Glyco_trans_2-like"/>
</dbReference>
<keyword evidence="3 9" id="KW-0808">Transferase</keyword>
<evidence type="ECO:0000313" key="10">
    <source>
        <dbReference type="Proteomes" id="UP000029448"/>
    </source>
</evidence>
<name>A0A094YP98_9PROT</name>
<keyword evidence="4 7" id="KW-0812">Transmembrane</keyword>
<dbReference type="SUPFAM" id="SSF53448">
    <property type="entry name" value="Nucleotide-diphospho-sugar transferases"/>
    <property type="match status" value="1"/>
</dbReference>
<keyword evidence="6 7" id="KW-0472">Membrane</keyword>
<evidence type="ECO:0000256" key="5">
    <source>
        <dbReference type="ARBA" id="ARBA00022989"/>
    </source>
</evidence>
<dbReference type="GO" id="GO:0005886">
    <property type="term" value="C:plasma membrane"/>
    <property type="evidence" value="ECO:0007669"/>
    <property type="project" value="TreeGrafter"/>
</dbReference>
<comment type="subcellular location">
    <subcellularLocation>
        <location evidence="1">Membrane</location>
        <topology evidence="1">Multi-pass membrane protein</topology>
    </subcellularLocation>
</comment>
<reference evidence="9 10" key="1">
    <citation type="submission" date="2014-06" db="EMBL/GenBank/DDBJ databases">
        <title>Functional and comparative genomic analyses of the Drosophila gut microbiota identify candidate symbiosis factors.</title>
        <authorList>
            <person name="Newell P.D."/>
            <person name="Chaston J.M."/>
            <person name="Douglas A.E."/>
        </authorList>
    </citation>
    <scope>NUCLEOTIDE SEQUENCE [LARGE SCALE GENOMIC DNA]</scope>
    <source>
        <strain evidence="9 10">DmCS_006</strain>
    </source>
</reference>
<dbReference type="PANTHER" id="PTHR48090:SF1">
    <property type="entry name" value="PROPHAGE BACTOPRENOL GLUCOSYL TRANSFERASE HOMOLOG"/>
    <property type="match status" value="1"/>
</dbReference>
<feature type="transmembrane region" description="Helical" evidence="7">
    <location>
        <begin position="274"/>
        <end position="298"/>
    </location>
</feature>
<gene>
    <name evidence="9" type="ORF">AtDm6_2455</name>
</gene>
<evidence type="ECO:0000256" key="6">
    <source>
        <dbReference type="ARBA" id="ARBA00023136"/>
    </source>
</evidence>
<dbReference type="Gene3D" id="3.90.550.10">
    <property type="entry name" value="Spore Coat Polysaccharide Biosynthesis Protein SpsA, Chain A"/>
    <property type="match status" value="1"/>
</dbReference>
<dbReference type="AlphaFoldDB" id="A0A094YP98"/>
<keyword evidence="2" id="KW-0328">Glycosyltransferase</keyword>
<proteinExistence type="predicted"/>
<dbReference type="RefSeq" id="WP_197056325.1">
    <property type="nucleotide sequence ID" value="NZ_JACAOJ010000003.1"/>
</dbReference>
<dbReference type="InterPro" id="IPR050256">
    <property type="entry name" value="Glycosyltransferase_2"/>
</dbReference>
<organism evidence="9 10">
    <name type="scientific">Acetobacter tropicalis</name>
    <dbReference type="NCBI Taxonomy" id="104102"/>
    <lineage>
        <taxon>Bacteria</taxon>
        <taxon>Pseudomonadati</taxon>
        <taxon>Pseudomonadota</taxon>
        <taxon>Alphaproteobacteria</taxon>
        <taxon>Acetobacterales</taxon>
        <taxon>Acetobacteraceae</taxon>
        <taxon>Acetobacter</taxon>
    </lineage>
</organism>
<dbReference type="EMBL" id="JOKM01000079">
    <property type="protein sequence ID" value="KGB22444.1"/>
    <property type="molecule type" value="Genomic_DNA"/>
</dbReference>
<dbReference type="CDD" id="cd04187">
    <property type="entry name" value="DPM1_like_bac"/>
    <property type="match status" value="1"/>
</dbReference>
<dbReference type="STRING" id="104102.AtDm6_2455"/>
<comment type="caution">
    <text evidence="9">The sequence shown here is derived from an EMBL/GenBank/DDBJ whole genome shotgun (WGS) entry which is preliminary data.</text>
</comment>
<dbReference type="GeneID" id="89479469"/>
<dbReference type="GO" id="GO:0016757">
    <property type="term" value="F:glycosyltransferase activity"/>
    <property type="evidence" value="ECO:0007669"/>
    <property type="project" value="UniProtKB-KW"/>
</dbReference>
<evidence type="ECO:0000256" key="1">
    <source>
        <dbReference type="ARBA" id="ARBA00004141"/>
    </source>
</evidence>
<evidence type="ECO:0000256" key="3">
    <source>
        <dbReference type="ARBA" id="ARBA00022679"/>
    </source>
</evidence>